<comment type="caution">
    <text evidence="3">The sequence shown here is derived from an EMBL/GenBank/DDBJ whole genome shotgun (WGS) entry which is preliminary data.</text>
</comment>
<evidence type="ECO:0000313" key="3">
    <source>
        <dbReference type="EMBL" id="PTU76520.1"/>
    </source>
</evidence>
<keyword evidence="4" id="KW-1185">Reference proteome</keyword>
<feature type="domain" description="Nitroreductase" evidence="2">
    <location>
        <begin position="451"/>
        <end position="509"/>
    </location>
</feature>
<gene>
    <name evidence="3" type="ORF">DBO85_01370</name>
</gene>
<reference evidence="3 4" key="1">
    <citation type="submission" date="2018-04" db="EMBL/GenBank/DDBJ databases">
        <title>Pseudomonas sp. nov., isolated from mangrove soil.</title>
        <authorList>
            <person name="Chen C."/>
        </authorList>
    </citation>
    <scope>NUCLEOTIDE SEQUENCE [LARGE SCALE GENOMIC DNA]</scope>
    <source>
        <strain evidence="3 4">TC-11</strain>
    </source>
</reference>
<dbReference type="InterPro" id="IPR029479">
    <property type="entry name" value="Nitroreductase"/>
</dbReference>
<feature type="domain" description="Nitroreductase" evidence="2">
    <location>
        <begin position="96"/>
        <end position="226"/>
    </location>
</feature>
<dbReference type="EMBL" id="QASN01000002">
    <property type="protein sequence ID" value="PTU76520.1"/>
    <property type="molecule type" value="Genomic_DNA"/>
</dbReference>
<evidence type="ECO:0000259" key="2">
    <source>
        <dbReference type="Pfam" id="PF00881"/>
    </source>
</evidence>
<accession>A0A2T5PFK9</accession>
<organism evidence="3 4">
    <name type="scientific">Pseudomonas mangrovi</name>
    <dbReference type="NCBI Taxonomy" id="2161748"/>
    <lineage>
        <taxon>Bacteria</taxon>
        <taxon>Pseudomonadati</taxon>
        <taxon>Pseudomonadota</taxon>
        <taxon>Gammaproteobacteria</taxon>
        <taxon>Pseudomonadales</taxon>
        <taxon>Pseudomonadaceae</taxon>
        <taxon>Pseudomonas</taxon>
    </lineage>
</organism>
<sequence>METVRAYHALSSHEPQRAAPGPGMLDWSTQPAPFRHYLGALQLPLLHRPLQESPDYDAVFAGPLDGPAPLNLASVSQLLYDSLALSAWKEAGGNRWALRVNPSSGNLHPTEAYLLLPAGAVSSGACLAHYRADSHALELRAELPTDLARRLAEDVPAGGLLLALSDIPWREAWKYGERAYRYCQLDAGHALACLAIAASALGWQLRVLRGVAETTLDAVFGLDREGFHEHESVGALCWIGPPQASEFNLSPALLDGLAELALHGRPNRLSPSYRAWPQLSQVLETCRAPTRPPAPDWRAPAAAITPDNPGLALRPLLHQRRSAQAMDGRAGIRVELLAAWLQRLLPQHSPVPFACSGEPTEVDLLLFIHRVEGLTPGLYWLDRSGRGPQSLRADFVWEAAQPGLPLFRLLEGDARGLSAFLSCEQDIASDGVLALAMLVHLDEALADGAWRYPRLYWECGQIGQLLYLEAEAAGLSGTGIGCFFDHSLTELLGIPDKSRQSLYHFTIGRALTDERISSLPAYSNLRPLPV</sequence>
<dbReference type="GO" id="GO:0016491">
    <property type="term" value="F:oxidoreductase activity"/>
    <property type="evidence" value="ECO:0007669"/>
    <property type="project" value="InterPro"/>
</dbReference>
<dbReference type="CDD" id="cd02142">
    <property type="entry name" value="McbC_SagB-like_oxidoreductase"/>
    <property type="match status" value="1"/>
</dbReference>
<dbReference type="InterPro" id="IPR000415">
    <property type="entry name" value="Nitroreductase-like"/>
</dbReference>
<dbReference type="OrthoDB" id="9801593at2"/>
<dbReference type="PANTHER" id="PTHR42741">
    <property type="entry name" value="NITROREDUCTASE FAMILY PROTEIN"/>
    <property type="match status" value="1"/>
</dbReference>
<proteinExistence type="predicted"/>
<dbReference type="Pfam" id="PF00881">
    <property type="entry name" value="Nitroreductase"/>
    <property type="match status" value="2"/>
</dbReference>
<dbReference type="SUPFAM" id="SSF55469">
    <property type="entry name" value="FMN-dependent nitroreductase-like"/>
    <property type="match status" value="2"/>
</dbReference>
<dbReference type="PANTHER" id="PTHR42741:SF3">
    <property type="entry name" value="NITROREDUCTASE FAMILY PROTEIN"/>
    <property type="match status" value="1"/>
</dbReference>
<evidence type="ECO:0000313" key="4">
    <source>
        <dbReference type="Proteomes" id="UP000244064"/>
    </source>
</evidence>
<dbReference type="Proteomes" id="UP000244064">
    <property type="component" value="Unassembled WGS sequence"/>
</dbReference>
<dbReference type="AlphaFoldDB" id="A0A2T5PFK9"/>
<dbReference type="Gene3D" id="3.40.109.10">
    <property type="entry name" value="NADH Oxidase"/>
    <property type="match status" value="2"/>
</dbReference>
<name>A0A2T5PFK9_9PSED</name>
<feature type="region of interest" description="Disordered" evidence="1">
    <location>
        <begin position="1"/>
        <end position="22"/>
    </location>
</feature>
<evidence type="ECO:0000256" key="1">
    <source>
        <dbReference type="SAM" id="MobiDB-lite"/>
    </source>
</evidence>
<protein>
    <submittedName>
        <fullName evidence="3">SagB-type dehydrogenase</fullName>
    </submittedName>
</protein>